<accession>A0A9P5VGZ2</accession>
<organism evidence="1 2">
    <name type="scientific">Podila minutissima</name>
    <dbReference type="NCBI Taxonomy" id="64525"/>
    <lineage>
        <taxon>Eukaryota</taxon>
        <taxon>Fungi</taxon>
        <taxon>Fungi incertae sedis</taxon>
        <taxon>Mucoromycota</taxon>
        <taxon>Mortierellomycotina</taxon>
        <taxon>Mortierellomycetes</taxon>
        <taxon>Mortierellales</taxon>
        <taxon>Mortierellaceae</taxon>
        <taxon>Podila</taxon>
    </lineage>
</organism>
<comment type="caution">
    <text evidence="1">The sequence shown here is derived from an EMBL/GenBank/DDBJ whole genome shotgun (WGS) entry which is preliminary data.</text>
</comment>
<protein>
    <submittedName>
        <fullName evidence="1">Uncharacterized protein</fullName>
    </submittedName>
</protein>
<reference evidence="1" key="1">
    <citation type="journal article" date="2020" name="Fungal Divers.">
        <title>Resolving the Mortierellaceae phylogeny through synthesis of multi-gene phylogenetics and phylogenomics.</title>
        <authorList>
            <person name="Vandepol N."/>
            <person name="Liber J."/>
            <person name="Desiro A."/>
            <person name="Na H."/>
            <person name="Kennedy M."/>
            <person name="Barry K."/>
            <person name="Grigoriev I.V."/>
            <person name="Miller A.N."/>
            <person name="O'Donnell K."/>
            <person name="Stajich J.E."/>
            <person name="Bonito G."/>
        </authorList>
    </citation>
    <scope>NUCLEOTIDE SEQUENCE</scope>
    <source>
        <strain evidence="1">NVP1</strain>
    </source>
</reference>
<evidence type="ECO:0000313" key="2">
    <source>
        <dbReference type="Proteomes" id="UP000696485"/>
    </source>
</evidence>
<evidence type="ECO:0000313" key="1">
    <source>
        <dbReference type="EMBL" id="KAF9323141.1"/>
    </source>
</evidence>
<gene>
    <name evidence="1" type="ORF">BG006_001729</name>
</gene>
<dbReference type="EMBL" id="JAAAUY010001351">
    <property type="protein sequence ID" value="KAF9323141.1"/>
    <property type="molecule type" value="Genomic_DNA"/>
</dbReference>
<dbReference type="AlphaFoldDB" id="A0A9P5VGZ2"/>
<name>A0A9P5VGZ2_9FUNG</name>
<sequence>MGHNYDLTIHTYLDVKVLPDAVSSVVASTRENGSLAGWVEYVGHVGELTNHLLYRIAKHGPDSDPQDDARTKHIVDTISAMHGVVQVDIQTPKQRIKRDEL</sequence>
<keyword evidence="2" id="KW-1185">Reference proteome</keyword>
<dbReference type="Proteomes" id="UP000696485">
    <property type="component" value="Unassembled WGS sequence"/>
</dbReference>
<proteinExistence type="predicted"/>